<dbReference type="GO" id="GO:0003677">
    <property type="term" value="F:DNA binding"/>
    <property type="evidence" value="ECO:0007669"/>
    <property type="project" value="UniProtKB-KW"/>
</dbReference>
<dbReference type="Gene3D" id="3.40.50.2300">
    <property type="match status" value="1"/>
</dbReference>
<dbReference type="RefSeq" id="WP_264778453.1">
    <property type="nucleotide sequence ID" value="NZ_AP026562.1"/>
</dbReference>
<evidence type="ECO:0000313" key="9">
    <source>
        <dbReference type="EMBL" id="BDP44094.1"/>
    </source>
</evidence>
<geneLocation type="plasmid" evidence="9 10">
    <name>pDAETH-2</name>
</geneLocation>
<keyword evidence="2" id="KW-0805">Transcription regulation</keyword>
<dbReference type="SUPFAM" id="SSF52172">
    <property type="entry name" value="CheY-like"/>
    <property type="match status" value="1"/>
</dbReference>
<evidence type="ECO:0000256" key="5">
    <source>
        <dbReference type="PROSITE-ProRule" id="PRU00169"/>
    </source>
</evidence>
<feature type="DNA-binding region" description="OmpR/PhoB-type" evidence="6">
    <location>
        <begin position="125"/>
        <end position="220"/>
    </location>
</feature>
<dbReference type="InterPro" id="IPR001867">
    <property type="entry name" value="OmpR/PhoB-type_DNA-bd"/>
</dbReference>
<dbReference type="SUPFAM" id="SSF46894">
    <property type="entry name" value="C-terminal effector domain of the bipartite response regulators"/>
    <property type="match status" value="1"/>
</dbReference>
<dbReference type="PROSITE" id="PS50110">
    <property type="entry name" value="RESPONSE_REGULATORY"/>
    <property type="match status" value="1"/>
</dbReference>
<sequence length="222" mass="24572">MPHLLVIEDNPDMSALLHEYFGALGYRVTSAREGRAGLQAALHTGPDLIVLDVMLPGLGGLEVLRRLRAESDAPVLMLTAREGEADKVLALELGADDYVTKPFSVAELLARVKALLRRTRPVGECGPLRHGALSLDARSREVRLRGEVVHLTRVEFELLHLLLLSPQRVFTRAELLTHLQEDAGGSERTINVHVRNLRAKLSEDAELLETVYGVGYRLREVP</sequence>
<proteinExistence type="predicted"/>
<dbReference type="InterPro" id="IPR016032">
    <property type="entry name" value="Sig_transdc_resp-reg_C-effctor"/>
</dbReference>
<keyword evidence="1 5" id="KW-0597">Phosphoprotein</keyword>
<evidence type="ECO:0000256" key="1">
    <source>
        <dbReference type="ARBA" id="ARBA00022553"/>
    </source>
</evidence>
<gene>
    <name evidence="9" type="ORF">DAETH_40630</name>
</gene>
<evidence type="ECO:0000259" key="7">
    <source>
        <dbReference type="PROSITE" id="PS50110"/>
    </source>
</evidence>
<accession>A0ABM8AJU5</accession>
<dbReference type="Gene3D" id="1.10.10.10">
    <property type="entry name" value="Winged helix-like DNA-binding domain superfamily/Winged helix DNA-binding domain"/>
    <property type="match status" value="1"/>
</dbReference>
<feature type="modified residue" description="4-aspartylphosphate" evidence="5">
    <location>
        <position position="52"/>
    </location>
</feature>
<protein>
    <submittedName>
        <fullName evidence="9">DNA-binding response regulator</fullName>
    </submittedName>
</protein>
<dbReference type="InterPro" id="IPR036388">
    <property type="entry name" value="WH-like_DNA-bd_sf"/>
</dbReference>
<evidence type="ECO:0000259" key="8">
    <source>
        <dbReference type="PROSITE" id="PS51755"/>
    </source>
</evidence>
<keyword evidence="9" id="KW-0614">Plasmid</keyword>
<evidence type="ECO:0000256" key="6">
    <source>
        <dbReference type="PROSITE-ProRule" id="PRU01091"/>
    </source>
</evidence>
<dbReference type="InterPro" id="IPR039420">
    <property type="entry name" value="WalR-like"/>
</dbReference>
<dbReference type="Proteomes" id="UP001064971">
    <property type="component" value="Plasmid pDAETH-2"/>
</dbReference>
<keyword evidence="3 6" id="KW-0238">DNA-binding</keyword>
<dbReference type="PANTHER" id="PTHR48111:SF4">
    <property type="entry name" value="DNA-BINDING DUAL TRANSCRIPTIONAL REGULATOR OMPR"/>
    <property type="match status" value="1"/>
</dbReference>
<feature type="domain" description="Response regulatory" evidence="7">
    <location>
        <begin position="3"/>
        <end position="116"/>
    </location>
</feature>
<dbReference type="InterPro" id="IPR001789">
    <property type="entry name" value="Sig_transdc_resp-reg_receiver"/>
</dbReference>
<name>A0ABM8AJU5_9DEIO</name>
<dbReference type="Pfam" id="PF00486">
    <property type="entry name" value="Trans_reg_C"/>
    <property type="match status" value="1"/>
</dbReference>
<reference evidence="9" key="1">
    <citation type="submission" date="2022-07" db="EMBL/GenBank/DDBJ databases">
        <title>Complete Genome Sequence of the Radioresistant Bacterium Deinococcus aetherius ST0316, Isolated from the Air Dust collected in Lower Stratosphere above Japan.</title>
        <authorList>
            <person name="Satoh K."/>
            <person name="Hagiwara K."/>
            <person name="Katsumata K."/>
            <person name="Kubo A."/>
            <person name="Yokobori S."/>
            <person name="Yamagishi A."/>
            <person name="Oono Y."/>
            <person name="Narumi I."/>
        </authorList>
    </citation>
    <scope>NUCLEOTIDE SEQUENCE</scope>
    <source>
        <strain evidence="9">ST0316</strain>
        <plasmid evidence="9">pDAETH-2</plasmid>
    </source>
</reference>
<dbReference type="PANTHER" id="PTHR48111">
    <property type="entry name" value="REGULATOR OF RPOS"/>
    <property type="match status" value="1"/>
</dbReference>
<dbReference type="CDD" id="cd00383">
    <property type="entry name" value="trans_reg_C"/>
    <property type="match status" value="1"/>
</dbReference>
<keyword evidence="4" id="KW-0804">Transcription</keyword>
<dbReference type="Pfam" id="PF00072">
    <property type="entry name" value="Response_reg"/>
    <property type="match status" value="1"/>
</dbReference>
<dbReference type="InterPro" id="IPR011006">
    <property type="entry name" value="CheY-like_superfamily"/>
</dbReference>
<evidence type="ECO:0000256" key="4">
    <source>
        <dbReference type="ARBA" id="ARBA00023163"/>
    </source>
</evidence>
<dbReference type="Gene3D" id="6.10.250.690">
    <property type="match status" value="1"/>
</dbReference>
<dbReference type="SMART" id="SM00448">
    <property type="entry name" value="REC"/>
    <property type="match status" value="1"/>
</dbReference>
<feature type="domain" description="OmpR/PhoB-type" evidence="8">
    <location>
        <begin position="125"/>
        <end position="220"/>
    </location>
</feature>
<dbReference type="PROSITE" id="PS51755">
    <property type="entry name" value="OMPR_PHOB"/>
    <property type="match status" value="1"/>
</dbReference>
<evidence type="ECO:0000256" key="3">
    <source>
        <dbReference type="ARBA" id="ARBA00023125"/>
    </source>
</evidence>
<dbReference type="SMART" id="SM00862">
    <property type="entry name" value="Trans_reg_C"/>
    <property type="match status" value="1"/>
</dbReference>
<organism evidence="9 10">
    <name type="scientific">Deinococcus aetherius</name>
    <dbReference type="NCBI Taxonomy" id="200252"/>
    <lineage>
        <taxon>Bacteria</taxon>
        <taxon>Thermotogati</taxon>
        <taxon>Deinococcota</taxon>
        <taxon>Deinococci</taxon>
        <taxon>Deinococcales</taxon>
        <taxon>Deinococcaceae</taxon>
        <taxon>Deinococcus</taxon>
    </lineage>
</organism>
<keyword evidence="10" id="KW-1185">Reference proteome</keyword>
<dbReference type="EMBL" id="AP026562">
    <property type="protein sequence ID" value="BDP44094.1"/>
    <property type="molecule type" value="Genomic_DNA"/>
</dbReference>
<evidence type="ECO:0000313" key="10">
    <source>
        <dbReference type="Proteomes" id="UP001064971"/>
    </source>
</evidence>
<evidence type="ECO:0000256" key="2">
    <source>
        <dbReference type="ARBA" id="ARBA00023015"/>
    </source>
</evidence>